<dbReference type="AlphaFoldDB" id="A0A3A5MQG1"/>
<dbReference type="Proteomes" id="UP000272015">
    <property type="component" value="Unassembled WGS sequence"/>
</dbReference>
<organism evidence="2 3">
    <name type="scientific">Cryobacterium melibiosiphilum</name>
    <dbReference type="NCBI Taxonomy" id="995039"/>
    <lineage>
        <taxon>Bacteria</taxon>
        <taxon>Bacillati</taxon>
        <taxon>Actinomycetota</taxon>
        <taxon>Actinomycetes</taxon>
        <taxon>Micrococcales</taxon>
        <taxon>Microbacteriaceae</taxon>
        <taxon>Cryobacterium</taxon>
    </lineage>
</organism>
<feature type="region of interest" description="Disordered" evidence="1">
    <location>
        <begin position="105"/>
        <end position="133"/>
    </location>
</feature>
<evidence type="ECO:0000256" key="1">
    <source>
        <dbReference type="SAM" id="MobiDB-lite"/>
    </source>
</evidence>
<comment type="caution">
    <text evidence="2">The sequence shown here is derived from an EMBL/GenBank/DDBJ whole genome shotgun (WGS) entry which is preliminary data.</text>
</comment>
<feature type="compositionally biased region" description="Polar residues" evidence="1">
    <location>
        <begin position="106"/>
        <end position="130"/>
    </location>
</feature>
<dbReference type="PROSITE" id="PS51257">
    <property type="entry name" value="PROKAR_LIPOPROTEIN"/>
    <property type="match status" value="1"/>
</dbReference>
<name>A0A3A5MQG1_9MICO</name>
<dbReference type="EMBL" id="QZVS01000051">
    <property type="protein sequence ID" value="RJT91175.1"/>
    <property type="molecule type" value="Genomic_DNA"/>
</dbReference>
<evidence type="ECO:0008006" key="4">
    <source>
        <dbReference type="Google" id="ProtNLM"/>
    </source>
</evidence>
<gene>
    <name evidence="2" type="ORF">D6T64_02355</name>
</gene>
<accession>A0A3A5MQG1</accession>
<sequence>MFRKSLVAGVVGLAAIGLTGCGSDDASDVVTEPPASPDTSSERDALDVFTEPQAAEDVLPDTLPATAFEGVDRDSTRLLWADGDVSYYAATSPEWGTCLLVDDGESPTSSCTEDLPVQSTTNEGQKTTMFADTLPDDYSDWEKVADYLWQER</sequence>
<feature type="region of interest" description="Disordered" evidence="1">
    <location>
        <begin position="23"/>
        <end position="46"/>
    </location>
</feature>
<keyword evidence="3" id="KW-1185">Reference proteome</keyword>
<dbReference type="RefSeq" id="WP_119971082.1">
    <property type="nucleotide sequence ID" value="NZ_JBHSQA010000006.1"/>
</dbReference>
<evidence type="ECO:0000313" key="3">
    <source>
        <dbReference type="Proteomes" id="UP000272015"/>
    </source>
</evidence>
<protein>
    <recommendedName>
        <fullName evidence="4">Lipoprotein</fullName>
    </recommendedName>
</protein>
<evidence type="ECO:0000313" key="2">
    <source>
        <dbReference type="EMBL" id="RJT91175.1"/>
    </source>
</evidence>
<proteinExistence type="predicted"/>
<reference evidence="2 3" key="1">
    <citation type="submission" date="2018-09" db="EMBL/GenBank/DDBJ databases">
        <title>Novel species of Cryobacterium.</title>
        <authorList>
            <person name="Liu Q."/>
            <person name="Xin Y.-H."/>
        </authorList>
    </citation>
    <scope>NUCLEOTIDE SEQUENCE [LARGE SCALE GENOMIC DNA]</scope>
    <source>
        <strain evidence="2 3">Hh39</strain>
    </source>
</reference>